<evidence type="ECO:0000256" key="4">
    <source>
        <dbReference type="ARBA" id="ARBA00022499"/>
    </source>
</evidence>
<evidence type="ECO:0000256" key="11">
    <source>
        <dbReference type="PIRNR" id="PIRNR038196"/>
    </source>
</evidence>
<evidence type="ECO:0000256" key="13">
    <source>
        <dbReference type="SAM" id="MobiDB-lite"/>
    </source>
</evidence>
<keyword evidence="6 11" id="KW-0805">Transcription regulation</keyword>
<feature type="compositionally biased region" description="Polar residues" evidence="13">
    <location>
        <begin position="165"/>
        <end position="181"/>
    </location>
</feature>
<reference evidence="15" key="1">
    <citation type="journal article" date="2020" name="Dev. Comp. Immunol.">
        <title>Functional domains and amino acid residues of Japanese eel IRF1, AjIRF1, regulate its nuclear import and IFN/Mx promoter activation.</title>
        <authorList>
            <person name="Li W."/>
            <person name="Ling L."/>
            <person name="Wang Z."/>
            <person name="Liang Y."/>
            <person name="Huang W."/>
            <person name="Nie P."/>
            <person name="Huang B."/>
        </authorList>
    </citation>
    <scope>NUCLEOTIDE SEQUENCE</scope>
</reference>
<keyword evidence="7 11" id="KW-0238">DNA-binding</keyword>
<dbReference type="InterPro" id="IPR001346">
    <property type="entry name" value="Interferon_reg_fact_DNA-bd_dom"/>
</dbReference>
<accession>A0A7U3P0E1</accession>
<dbReference type="FunFam" id="1.10.10.10:FF:000065">
    <property type="entry name" value="Interferon regulatory factor"/>
    <property type="match status" value="1"/>
</dbReference>
<name>A0A7U3P0E1_ANGJA</name>
<dbReference type="AlphaFoldDB" id="A0A7U3P0E1"/>
<organism evidence="15">
    <name type="scientific">Anguilla japonica</name>
    <name type="common">Japanese eel</name>
    <dbReference type="NCBI Taxonomy" id="7937"/>
    <lineage>
        <taxon>Eukaryota</taxon>
        <taxon>Metazoa</taxon>
        <taxon>Chordata</taxon>
        <taxon>Craniata</taxon>
        <taxon>Vertebrata</taxon>
        <taxon>Euteleostomi</taxon>
        <taxon>Actinopterygii</taxon>
        <taxon>Neopterygii</taxon>
        <taxon>Teleostei</taxon>
        <taxon>Anguilliformes</taxon>
        <taxon>Anguillidae</taxon>
        <taxon>Anguilla</taxon>
    </lineage>
</organism>
<keyword evidence="5" id="KW-0832">Ubl conjugation</keyword>
<dbReference type="PROSITE" id="PS00601">
    <property type="entry name" value="IRF_1"/>
    <property type="match status" value="1"/>
</dbReference>
<evidence type="ECO:0000256" key="3">
    <source>
        <dbReference type="ARBA" id="ARBA00022490"/>
    </source>
</evidence>
<feature type="domain" description="IRF tryptophan pentad repeat" evidence="14">
    <location>
        <begin position="5"/>
        <end position="113"/>
    </location>
</feature>
<dbReference type="InterPro" id="IPR036388">
    <property type="entry name" value="WH-like_DNA-bd_sf"/>
</dbReference>
<evidence type="ECO:0000259" key="14">
    <source>
        <dbReference type="PROSITE" id="PS51507"/>
    </source>
</evidence>
<keyword evidence="4" id="KW-1017">Isopeptide bond</keyword>
<dbReference type="PIRSF" id="PIRSF038196">
    <property type="entry name" value="IFN_RF1/2"/>
    <property type="match status" value="1"/>
</dbReference>
<feature type="compositionally biased region" description="Basic and acidic residues" evidence="13">
    <location>
        <begin position="137"/>
        <end position="147"/>
    </location>
</feature>
<dbReference type="InterPro" id="IPR017431">
    <property type="entry name" value="IRF1/IRF2"/>
</dbReference>
<comment type="similarity">
    <text evidence="11">Belongs to the IRF family.</text>
</comment>
<evidence type="ECO:0000256" key="5">
    <source>
        <dbReference type="ARBA" id="ARBA00022843"/>
    </source>
</evidence>
<feature type="region of interest" description="Disordered" evidence="13">
    <location>
        <begin position="119"/>
        <end position="185"/>
    </location>
</feature>
<evidence type="ECO:0000256" key="6">
    <source>
        <dbReference type="ARBA" id="ARBA00023015"/>
    </source>
</evidence>
<dbReference type="GO" id="GO:0005737">
    <property type="term" value="C:cytoplasm"/>
    <property type="evidence" value="ECO:0007669"/>
    <property type="project" value="UniProtKB-SubCell"/>
</dbReference>
<dbReference type="SUPFAM" id="SSF46785">
    <property type="entry name" value="Winged helix' DNA-binding domain"/>
    <property type="match status" value="1"/>
</dbReference>
<evidence type="ECO:0000256" key="10">
    <source>
        <dbReference type="ARBA" id="ARBA00023242"/>
    </source>
</evidence>
<evidence type="ECO:0000256" key="8">
    <source>
        <dbReference type="ARBA" id="ARBA00023159"/>
    </source>
</evidence>
<keyword evidence="9 11" id="KW-0804">Transcription</keyword>
<dbReference type="InterPro" id="IPR036390">
    <property type="entry name" value="WH_DNA-bd_sf"/>
</dbReference>
<evidence type="ECO:0000256" key="9">
    <source>
        <dbReference type="ARBA" id="ARBA00023163"/>
    </source>
</evidence>
<keyword evidence="8 11" id="KW-0010">Activator</keyword>
<dbReference type="Pfam" id="PF00605">
    <property type="entry name" value="IRF"/>
    <property type="match status" value="1"/>
</dbReference>
<dbReference type="PANTHER" id="PTHR11949:SF3">
    <property type="entry name" value="INTERFERON REGULATORY FACTOR 1"/>
    <property type="match status" value="1"/>
</dbReference>
<comment type="subcellular location">
    <subcellularLocation>
        <location evidence="2">Cytoplasm</location>
    </subcellularLocation>
    <subcellularLocation>
        <location evidence="1 11">Nucleus</location>
    </subcellularLocation>
</comment>
<dbReference type="GO" id="GO:0000981">
    <property type="term" value="F:DNA-binding transcription factor activity, RNA polymerase II-specific"/>
    <property type="evidence" value="ECO:0007669"/>
    <property type="project" value="TreeGrafter"/>
</dbReference>
<feature type="modified residue" description="N6-acetyllysine" evidence="12">
    <location>
        <position position="78"/>
    </location>
</feature>
<dbReference type="PRINTS" id="PR00267">
    <property type="entry name" value="INTFRNREGFCT"/>
</dbReference>
<dbReference type="SMART" id="SM00348">
    <property type="entry name" value="IRF"/>
    <property type="match status" value="1"/>
</dbReference>
<keyword evidence="3" id="KW-0963">Cytoplasm</keyword>
<dbReference type="PANTHER" id="PTHR11949">
    <property type="entry name" value="INTERFERON REGULATORY FACTOR"/>
    <property type="match status" value="1"/>
</dbReference>
<dbReference type="InterPro" id="IPR019817">
    <property type="entry name" value="Interferon_reg_fac_CS"/>
</dbReference>
<proteinExistence type="evidence at transcript level"/>
<feature type="modified residue" description="N6-acetyllysine" evidence="12">
    <location>
        <position position="75"/>
    </location>
</feature>
<dbReference type="GO" id="GO:0005634">
    <property type="term" value="C:nucleus"/>
    <property type="evidence" value="ECO:0007669"/>
    <property type="project" value="UniProtKB-SubCell"/>
</dbReference>
<gene>
    <name evidence="15" type="primary">IRF1</name>
</gene>
<evidence type="ECO:0000256" key="2">
    <source>
        <dbReference type="ARBA" id="ARBA00004496"/>
    </source>
</evidence>
<evidence type="ECO:0000313" key="15">
    <source>
        <dbReference type="EMBL" id="QPD07368.1"/>
    </source>
</evidence>
<dbReference type="GO" id="GO:0002376">
    <property type="term" value="P:immune system process"/>
    <property type="evidence" value="ECO:0007669"/>
    <property type="project" value="TreeGrafter"/>
</dbReference>
<dbReference type="PROSITE" id="PS51507">
    <property type="entry name" value="IRF_2"/>
    <property type="match status" value="1"/>
</dbReference>
<protein>
    <recommendedName>
        <fullName evidence="11">Interferon regulatory factor</fullName>
    </recommendedName>
</protein>
<evidence type="ECO:0000256" key="7">
    <source>
        <dbReference type="ARBA" id="ARBA00023125"/>
    </source>
</evidence>
<evidence type="ECO:0000256" key="1">
    <source>
        <dbReference type="ARBA" id="ARBA00004123"/>
    </source>
</evidence>
<dbReference type="Gene3D" id="1.10.10.10">
    <property type="entry name" value="Winged helix-like DNA-binding domain superfamily/Winged helix DNA-binding domain"/>
    <property type="match status" value="1"/>
</dbReference>
<dbReference type="CDD" id="cd00103">
    <property type="entry name" value="IRF"/>
    <property type="match status" value="1"/>
</dbReference>
<dbReference type="SMR" id="A0A7U3P0E1"/>
<evidence type="ECO:0000256" key="12">
    <source>
        <dbReference type="PIRSR" id="PIRSR038196-1"/>
    </source>
</evidence>
<sequence length="267" mass="30962">MPVTRMRMKQWLVDRIESRQISGLKWVDKEKKVFCIPWKHAARHGWEMDKDACLFKQWAIHTGKYKEGVGSPDPKTWKANFRCALNSLPDIKEVKDKSINKGCGAVRVYRMLQGVLNKKDMKSSTKDGKKKNRRAKVVKDKVDHQDNDGPSTRLEENSMQEDTVDSTQNQSGSDLSPSSYGNEEEITTDWNNSRFRIPLFQVSPVHSIDFDYLDNEAALIALTQEMEQDRSLLPQSNMNMMDIWNDFDSVTDHRYFTELTTRNIFSC</sequence>
<dbReference type="GO" id="GO:0000978">
    <property type="term" value="F:RNA polymerase II cis-regulatory region sequence-specific DNA binding"/>
    <property type="evidence" value="ECO:0007669"/>
    <property type="project" value="TreeGrafter"/>
</dbReference>
<keyword evidence="10 11" id="KW-0539">Nucleus</keyword>
<dbReference type="EMBL" id="MT859323">
    <property type="protein sequence ID" value="QPD07368.1"/>
    <property type="molecule type" value="mRNA"/>
</dbReference>